<reference evidence="2 3" key="1">
    <citation type="submission" date="2024-07" db="EMBL/GenBank/DDBJ databases">
        <title>Enhanced genomic and transcriptomic resources for Trichinella pseudospiralis and T. spiralis underpin the discovery of pronounced molecular differences between stages and species.</title>
        <authorList>
            <person name="Pasi K.K."/>
            <person name="La Rosa G."/>
            <person name="Gomez-Morales M.A."/>
            <person name="Tosini F."/>
            <person name="Sumanam S."/>
            <person name="Young N.D."/>
            <person name="Chang B.C."/>
            <person name="Robin G.B."/>
        </authorList>
    </citation>
    <scope>NUCLEOTIDE SEQUENCE [LARGE SCALE GENOMIC DNA]</scope>
    <source>
        <strain evidence="2">ISS534</strain>
    </source>
</reference>
<evidence type="ECO:0000313" key="3">
    <source>
        <dbReference type="Proteomes" id="UP001558632"/>
    </source>
</evidence>
<name>A0ABR3KG63_TRISP</name>
<protein>
    <submittedName>
        <fullName evidence="2">Midasin</fullName>
    </submittedName>
</protein>
<accession>A0ABR3KG63</accession>
<keyword evidence="1" id="KW-1133">Transmembrane helix</keyword>
<sequence length="87" mass="9959">MYPERVIGLHLNTAFVAGIAHPMILLKQLLGIYFPEFRSLVIFTYKAPSQTLLGLLCKILQWDWHHIFWKNSVLGLIHLIDISTTAA</sequence>
<organism evidence="2 3">
    <name type="scientific">Trichinella spiralis</name>
    <name type="common">Trichina worm</name>
    <dbReference type="NCBI Taxonomy" id="6334"/>
    <lineage>
        <taxon>Eukaryota</taxon>
        <taxon>Metazoa</taxon>
        <taxon>Ecdysozoa</taxon>
        <taxon>Nematoda</taxon>
        <taxon>Enoplea</taxon>
        <taxon>Dorylaimia</taxon>
        <taxon>Trichinellida</taxon>
        <taxon>Trichinellidae</taxon>
        <taxon>Trichinella</taxon>
    </lineage>
</organism>
<evidence type="ECO:0000313" key="2">
    <source>
        <dbReference type="EMBL" id="KAL1236170.1"/>
    </source>
</evidence>
<dbReference type="Proteomes" id="UP001558632">
    <property type="component" value="Unassembled WGS sequence"/>
</dbReference>
<keyword evidence="1" id="KW-0472">Membrane</keyword>
<dbReference type="EMBL" id="JBEUSY010000369">
    <property type="protein sequence ID" value="KAL1236170.1"/>
    <property type="molecule type" value="Genomic_DNA"/>
</dbReference>
<keyword evidence="3" id="KW-1185">Reference proteome</keyword>
<keyword evidence="1" id="KW-0812">Transmembrane</keyword>
<comment type="caution">
    <text evidence="2">The sequence shown here is derived from an EMBL/GenBank/DDBJ whole genome shotgun (WGS) entry which is preliminary data.</text>
</comment>
<evidence type="ECO:0000256" key="1">
    <source>
        <dbReference type="SAM" id="Phobius"/>
    </source>
</evidence>
<gene>
    <name evidence="2" type="ORF">TSPI_06966</name>
</gene>
<proteinExistence type="predicted"/>
<feature type="transmembrane region" description="Helical" evidence="1">
    <location>
        <begin position="6"/>
        <end position="26"/>
    </location>
</feature>